<dbReference type="Proteomes" id="UP000198211">
    <property type="component" value="Unassembled WGS sequence"/>
</dbReference>
<sequence>MTCQGASNDHEGYDEQFAVPDVAPPGATTNVDASRGPTSLMLERVEDQPPTPARAQQAQKKKMREPESEDELTSKTESKDAGRQYTAKELEYALSRTELFRRLERDLILSFINPKLIGELTGPFHKLDLSKLTSVRLSIQGLFAVLRESSFVLRAFEMERVYYRNLESWTSAIYAVLDRLTVLVGTVER</sequence>
<evidence type="ECO:0000256" key="1">
    <source>
        <dbReference type="SAM" id="MobiDB-lite"/>
    </source>
</evidence>
<proteinExistence type="predicted"/>
<organism evidence="2 3">
    <name type="scientific">Phytophthora megakarya</name>
    <dbReference type="NCBI Taxonomy" id="4795"/>
    <lineage>
        <taxon>Eukaryota</taxon>
        <taxon>Sar</taxon>
        <taxon>Stramenopiles</taxon>
        <taxon>Oomycota</taxon>
        <taxon>Peronosporomycetes</taxon>
        <taxon>Peronosporales</taxon>
        <taxon>Peronosporaceae</taxon>
        <taxon>Phytophthora</taxon>
    </lineage>
</organism>
<gene>
    <name evidence="2" type="ORF">PHMEG_00011663</name>
</gene>
<evidence type="ECO:0008006" key="4">
    <source>
        <dbReference type="Google" id="ProtNLM"/>
    </source>
</evidence>
<dbReference type="EMBL" id="NBNE01001259">
    <property type="protein sequence ID" value="OWZ14794.1"/>
    <property type="molecule type" value="Genomic_DNA"/>
</dbReference>
<keyword evidence="3" id="KW-1185">Reference proteome</keyword>
<feature type="region of interest" description="Disordered" evidence="1">
    <location>
        <begin position="1"/>
        <end position="82"/>
    </location>
</feature>
<protein>
    <recommendedName>
        <fullName evidence="4">Eukaryotic/viral aspartic protease</fullName>
    </recommendedName>
</protein>
<feature type="compositionally biased region" description="Basic and acidic residues" evidence="1">
    <location>
        <begin position="72"/>
        <end position="82"/>
    </location>
</feature>
<comment type="caution">
    <text evidence="2">The sequence shown here is derived from an EMBL/GenBank/DDBJ whole genome shotgun (WGS) entry which is preliminary data.</text>
</comment>
<evidence type="ECO:0000313" key="2">
    <source>
        <dbReference type="EMBL" id="OWZ14794.1"/>
    </source>
</evidence>
<accession>A0A225WBM9</accession>
<evidence type="ECO:0000313" key="3">
    <source>
        <dbReference type="Proteomes" id="UP000198211"/>
    </source>
</evidence>
<dbReference type="OrthoDB" id="142896at2759"/>
<reference evidence="3" key="1">
    <citation type="submission" date="2017-03" db="EMBL/GenBank/DDBJ databases">
        <title>Phytopthora megakarya and P. palmivora, two closely related causual agents of cacao black pod achieved similar genome size and gene model numbers by different mechanisms.</title>
        <authorList>
            <person name="Ali S."/>
            <person name="Shao J."/>
            <person name="Larry D.J."/>
            <person name="Kronmiller B."/>
            <person name="Shen D."/>
            <person name="Strem M.D."/>
            <person name="Melnick R.L."/>
            <person name="Guiltinan M.J."/>
            <person name="Tyler B.M."/>
            <person name="Meinhardt L.W."/>
            <person name="Bailey B.A."/>
        </authorList>
    </citation>
    <scope>NUCLEOTIDE SEQUENCE [LARGE SCALE GENOMIC DNA]</scope>
    <source>
        <strain evidence="3">zdho120</strain>
    </source>
</reference>
<name>A0A225WBM9_9STRA</name>
<dbReference type="AlphaFoldDB" id="A0A225WBM9"/>